<comment type="caution">
    <text evidence="1">The sequence shown here is derived from an EMBL/GenBank/DDBJ whole genome shotgun (WGS) entry which is preliminary data.</text>
</comment>
<keyword evidence="2" id="KW-1185">Reference proteome</keyword>
<reference evidence="1 2" key="1">
    <citation type="submission" date="2019-06" db="EMBL/GenBank/DDBJ databases">
        <title>Whole genome shotgun sequence of Cellulomonas uda NBRC 3747.</title>
        <authorList>
            <person name="Hosoyama A."/>
            <person name="Uohara A."/>
            <person name="Ohji S."/>
            <person name="Ichikawa N."/>
        </authorList>
    </citation>
    <scope>NUCLEOTIDE SEQUENCE [LARGE SCALE GENOMIC DNA]</scope>
    <source>
        <strain evidence="1 2">NBRC 3747</strain>
    </source>
</reference>
<sequence>MIGVSGPGAWPGEDVLEAQTTVLGDLVDVPPEVRGLPFLVHLPARGPSGTLVARTLGLLVDLPAELGPHGWRLADRPGGDLARTRAATREDLDALAVAGHGYAGPLVVPVLGPVTLAATVYLARGDRAVADGGALRDLADSLAAGVAEHLGAVRRAVPGAEPLVLVHEPSLAQAVAGVLPSFSGYARLRRVPGPLAAERVGTVVDGARSGGAGGVVVHGGAAWTTVPTVRAAGADAVALEVAALDEPGWERVAEAVEAGLRLWAHVPPQRSSQCAGPDAVGQARTVTERWRRVGLPAAGLDDVVLLAPEPTGGPDEARGALAGVVRAARVVAETVHG</sequence>
<accession>A0A4Y3KBL8</accession>
<name>A0A4Y3KBL8_CELUD</name>
<protein>
    <recommendedName>
        <fullName evidence="3">Methionine synthase</fullName>
    </recommendedName>
</protein>
<dbReference type="SUPFAM" id="SSF51726">
    <property type="entry name" value="UROD/MetE-like"/>
    <property type="match status" value="1"/>
</dbReference>
<evidence type="ECO:0008006" key="3">
    <source>
        <dbReference type="Google" id="ProtNLM"/>
    </source>
</evidence>
<dbReference type="Proteomes" id="UP000315842">
    <property type="component" value="Unassembled WGS sequence"/>
</dbReference>
<evidence type="ECO:0000313" key="1">
    <source>
        <dbReference type="EMBL" id="GEA80405.1"/>
    </source>
</evidence>
<organism evidence="1 2">
    <name type="scientific">Cellulomonas uda</name>
    <dbReference type="NCBI Taxonomy" id="1714"/>
    <lineage>
        <taxon>Bacteria</taxon>
        <taxon>Bacillati</taxon>
        <taxon>Actinomycetota</taxon>
        <taxon>Actinomycetes</taxon>
        <taxon>Micrococcales</taxon>
        <taxon>Cellulomonadaceae</taxon>
        <taxon>Cellulomonas</taxon>
    </lineage>
</organism>
<dbReference type="RefSeq" id="WP_141319007.1">
    <property type="nucleotide sequence ID" value="NZ_BJLP01000010.1"/>
</dbReference>
<gene>
    <name evidence="1" type="ORF">CUD01_08490</name>
</gene>
<dbReference type="Gene3D" id="3.20.20.210">
    <property type="match status" value="1"/>
</dbReference>
<dbReference type="AlphaFoldDB" id="A0A4Y3KBL8"/>
<dbReference type="EMBL" id="BJLP01000010">
    <property type="protein sequence ID" value="GEA80405.1"/>
    <property type="molecule type" value="Genomic_DNA"/>
</dbReference>
<dbReference type="InterPro" id="IPR038071">
    <property type="entry name" value="UROD/MetE-like_sf"/>
</dbReference>
<proteinExistence type="predicted"/>
<evidence type="ECO:0000313" key="2">
    <source>
        <dbReference type="Proteomes" id="UP000315842"/>
    </source>
</evidence>